<keyword evidence="1" id="KW-0812">Transmembrane</keyword>
<feature type="transmembrane region" description="Helical" evidence="1">
    <location>
        <begin position="135"/>
        <end position="157"/>
    </location>
</feature>
<evidence type="ECO:0000313" key="2">
    <source>
        <dbReference type="EMBL" id="SDK73500.1"/>
    </source>
</evidence>
<proteinExistence type="predicted"/>
<dbReference type="RefSeq" id="WP_089681415.1">
    <property type="nucleotide sequence ID" value="NZ_FNFO01000003.1"/>
</dbReference>
<evidence type="ECO:0000313" key="3">
    <source>
        <dbReference type="Proteomes" id="UP000198510"/>
    </source>
</evidence>
<feature type="transmembrane region" description="Helical" evidence="1">
    <location>
        <begin position="109"/>
        <end position="129"/>
    </location>
</feature>
<keyword evidence="3" id="KW-1185">Reference proteome</keyword>
<name>A0A1G9EBG4_9BACT</name>
<dbReference type="EMBL" id="FNFO01000003">
    <property type="protein sequence ID" value="SDK73500.1"/>
    <property type="molecule type" value="Genomic_DNA"/>
</dbReference>
<organism evidence="2 3">
    <name type="scientific">Catalinimonas alkaloidigena</name>
    <dbReference type="NCBI Taxonomy" id="1075417"/>
    <lineage>
        <taxon>Bacteria</taxon>
        <taxon>Pseudomonadati</taxon>
        <taxon>Bacteroidota</taxon>
        <taxon>Cytophagia</taxon>
        <taxon>Cytophagales</taxon>
        <taxon>Catalimonadaceae</taxon>
        <taxon>Catalinimonas</taxon>
    </lineage>
</organism>
<evidence type="ECO:0000256" key="1">
    <source>
        <dbReference type="SAM" id="Phobius"/>
    </source>
</evidence>
<gene>
    <name evidence="2" type="ORF">SAMN05421823_103413</name>
</gene>
<reference evidence="2 3" key="1">
    <citation type="submission" date="2016-10" db="EMBL/GenBank/DDBJ databases">
        <authorList>
            <person name="de Groot N.N."/>
        </authorList>
    </citation>
    <scope>NUCLEOTIDE SEQUENCE [LARGE SCALE GENOMIC DNA]</scope>
    <source>
        <strain evidence="2 3">DSM 25186</strain>
    </source>
</reference>
<accession>A0A1G9EBG4</accession>
<dbReference type="STRING" id="1075417.SAMN05421823_103413"/>
<sequence length="186" mass="21366">MDSISPFLKKLGLVDSFSTKVAISQKEFVARLRKHVDEGNTSAFSGAFDVLSSSKNEYKGHVGRSEFKIKRRKRLFEVGMSALAKGTFRQSGEYVVIETEVDGFKRMMIPFYVIGFIMYSVFIFSMLFMDDGNGPGSFVFLPFILFHASLMFGMPYLMMRRSVKKMKYELEREFHYMASKQVIDLG</sequence>
<keyword evidence="1" id="KW-0472">Membrane</keyword>
<keyword evidence="1" id="KW-1133">Transmembrane helix</keyword>
<dbReference type="Proteomes" id="UP000198510">
    <property type="component" value="Unassembled WGS sequence"/>
</dbReference>
<dbReference type="AlphaFoldDB" id="A0A1G9EBG4"/>
<protein>
    <submittedName>
        <fullName evidence="2">Uncharacterized protein</fullName>
    </submittedName>
</protein>